<dbReference type="PANTHER" id="PTHR42753:SF10">
    <property type="entry name" value="PROLINE--TRNA LIGASE, MITOCHONDRIAL-RELATED"/>
    <property type="match status" value="1"/>
</dbReference>
<evidence type="ECO:0000256" key="9">
    <source>
        <dbReference type="ARBA" id="ARBA00071545"/>
    </source>
</evidence>
<dbReference type="GO" id="GO:0004827">
    <property type="term" value="F:proline-tRNA ligase activity"/>
    <property type="evidence" value="ECO:0007669"/>
    <property type="project" value="UniProtKB-EC"/>
</dbReference>
<dbReference type="Gene3D" id="3.40.50.800">
    <property type="entry name" value="Anticodon-binding domain"/>
    <property type="match status" value="1"/>
</dbReference>
<protein>
    <recommendedName>
        <fullName evidence="9">Probable proline--tRNA ligase, mitochondrial</fullName>
        <ecNumber evidence="1">6.1.1.15</ecNumber>
    </recommendedName>
    <alternativeName>
        <fullName evidence="7">Prolyl-tRNA synthetase</fullName>
    </alternativeName>
</protein>
<accession>A0A812BPW9</accession>
<dbReference type="GO" id="GO:0006433">
    <property type="term" value="P:prolyl-tRNA aminoacylation"/>
    <property type="evidence" value="ECO:0007669"/>
    <property type="project" value="InterPro"/>
</dbReference>
<dbReference type="EMBL" id="CAHIKZ030000848">
    <property type="protein sequence ID" value="CAE1241725.1"/>
    <property type="molecule type" value="Genomic_DNA"/>
</dbReference>
<dbReference type="CDD" id="cd00779">
    <property type="entry name" value="ProRS_core_prok"/>
    <property type="match status" value="1"/>
</dbReference>
<evidence type="ECO:0000256" key="1">
    <source>
        <dbReference type="ARBA" id="ARBA00012831"/>
    </source>
</evidence>
<comment type="caution">
    <text evidence="11">The sequence shown here is derived from an EMBL/GenBank/DDBJ whole genome shotgun (WGS) entry which is preliminary data.</text>
</comment>
<dbReference type="GO" id="GO:0005739">
    <property type="term" value="C:mitochondrion"/>
    <property type="evidence" value="ECO:0007669"/>
    <property type="project" value="TreeGrafter"/>
</dbReference>
<dbReference type="Pfam" id="PF00587">
    <property type="entry name" value="tRNA-synt_2b"/>
    <property type="match status" value="1"/>
</dbReference>
<dbReference type="SUPFAM" id="SSF55681">
    <property type="entry name" value="Class II aaRS and biotin synthetases"/>
    <property type="match status" value="1"/>
</dbReference>
<evidence type="ECO:0000256" key="3">
    <source>
        <dbReference type="ARBA" id="ARBA00022741"/>
    </source>
</evidence>
<dbReference type="InterPro" id="IPR006195">
    <property type="entry name" value="aa-tRNA-synth_II"/>
</dbReference>
<dbReference type="GO" id="GO:0005524">
    <property type="term" value="F:ATP binding"/>
    <property type="evidence" value="ECO:0007669"/>
    <property type="project" value="UniProtKB-KW"/>
</dbReference>
<sequence length="422" mass="48242">MFQNFGKVQPAETSLSCKSHKLMLYNEIIQQCHPGHYHILPLGMRSLEKLIRVIDEEMDSIGAQKISMPCITPLSFWKKSGRWQIKELYKLKNRQDQEFCINPTHEESVSLLFSCHAPFTAKEAPIMLYQISRKFRDEMAPKYALLRGREFEMKDLYTFDSCLEKAKETYENVCFAYEKIFNRLQVPFVKVEASTGDIGGKISHEFHLPSNIGEDILYICKGCNHGVNKELIDQSKEQQCPKCGGDLHFTSGIEVGHAFLLGQKYSSIFKATFIDKNDNIIPSQMGCFGLGVTRILQAGIEVLSLDRQIRWPKLIAPYQLCIIPQKEGYQSKETMDLAMALSDQIINMPNLNGEVVIDDRLHMTIGKRLYEAKRIGYPHIVIVGKRALESPPQFEVILPEWQECQFMSVDCLCQILSGVKTI</sequence>
<dbReference type="InterPro" id="IPR004154">
    <property type="entry name" value="Anticodon-bd"/>
</dbReference>
<dbReference type="Proteomes" id="UP000597762">
    <property type="component" value="Unassembled WGS sequence"/>
</dbReference>
<dbReference type="InterPro" id="IPR002314">
    <property type="entry name" value="aa-tRNA-synt_IIb"/>
</dbReference>
<organism evidence="11 12">
    <name type="scientific">Acanthosepion pharaonis</name>
    <name type="common">Pharaoh cuttlefish</name>
    <name type="synonym">Sepia pharaonis</name>
    <dbReference type="NCBI Taxonomy" id="158019"/>
    <lineage>
        <taxon>Eukaryota</taxon>
        <taxon>Metazoa</taxon>
        <taxon>Spiralia</taxon>
        <taxon>Lophotrochozoa</taxon>
        <taxon>Mollusca</taxon>
        <taxon>Cephalopoda</taxon>
        <taxon>Coleoidea</taxon>
        <taxon>Decapodiformes</taxon>
        <taxon>Sepiida</taxon>
        <taxon>Sepiina</taxon>
        <taxon>Sepiidae</taxon>
        <taxon>Acanthosepion</taxon>
    </lineage>
</organism>
<evidence type="ECO:0000256" key="5">
    <source>
        <dbReference type="ARBA" id="ARBA00022917"/>
    </source>
</evidence>
<name>A0A812BPW9_ACAPH</name>
<keyword evidence="4" id="KW-0067">ATP-binding</keyword>
<keyword evidence="12" id="KW-1185">Reference proteome</keyword>
<proteinExistence type="predicted"/>
<evidence type="ECO:0000313" key="12">
    <source>
        <dbReference type="Proteomes" id="UP000597762"/>
    </source>
</evidence>
<dbReference type="InterPro" id="IPR002316">
    <property type="entry name" value="Pro-tRNA-ligase_IIa"/>
</dbReference>
<evidence type="ECO:0000256" key="7">
    <source>
        <dbReference type="ARBA" id="ARBA00029731"/>
    </source>
</evidence>
<dbReference type="Pfam" id="PF03129">
    <property type="entry name" value="HGTP_anticodon"/>
    <property type="match status" value="1"/>
</dbReference>
<keyword evidence="6" id="KW-0030">Aminoacyl-tRNA synthetase</keyword>
<dbReference type="FunFam" id="3.30.930.10:FF:000042">
    <property type="entry name" value="probable proline--tRNA ligase, mitochondrial"/>
    <property type="match status" value="1"/>
</dbReference>
<evidence type="ECO:0000313" key="11">
    <source>
        <dbReference type="EMBL" id="CAE1241725.1"/>
    </source>
</evidence>
<dbReference type="EC" id="6.1.1.15" evidence="1"/>
<dbReference type="OrthoDB" id="10267474at2759"/>
<dbReference type="PRINTS" id="PR01046">
    <property type="entry name" value="TRNASYNTHPRO"/>
</dbReference>
<gene>
    <name evidence="11" type="ORF">SPHA_22977</name>
</gene>
<comment type="catalytic activity">
    <reaction evidence="8">
        <text>tRNA(Pro) + L-proline + ATP = L-prolyl-tRNA(Pro) + AMP + diphosphate</text>
        <dbReference type="Rhea" id="RHEA:14305"/>
        <dbReference type="Rhea" id="RHEA-COMP:9700"/>
        <dbReference type="Rhea" id="RHEA-COMP:9702"/>
        <dbReference type="ChEBI" id="CHEBI:30616"/>
        <dbReference type="ChEBI" id="CHEBI:33019"/>
        <dbReference type="ChEBI" id="CHEBI:60039"/>
        <dbReference type="ChEBI" id="CHEBI:78442"/>
        <dbReference type="ChEBI" id="CHEBI:78532"/>
        <dbReference type="ChEBI" id="CHEBI:456215"/>
        <dbReference type="EC" id="6.1.1.15"/>
    </reaction>
</comment>
<feature type="domain" description="Aminoacyl-transfer RNA synthetases class-II family profile" evidence="10">
    <location>
        <begin position="21"/>
        <end position="312"/>
    </location>
</feature>
<keyword evidence="5" id="KW-0648">Protein biosynthesis</keyword>
<dbReference type="PROSITE" id="PS50862">
    <property type="entry name" value="AA_TRNA_LIGASE_II"/>
    <property type="match status" value="1"/>
</dbReference>
<keyword evidence="2 11" id="KW-0436">Ligase</keyword>
<evidence type="ECO:0000256" key="6">
    <source>
        <dbReference type="ARBA" id="ARBA00023146"/>
    </source>
</evidence>
<evidence type="ECO:0000256" key="8">
    <source>
        <dbReference type="ARBA" id="ARBA00047671"/>
    </source>
</evidence>
<evidence type="ECO:0000256" key="4">
    <source>
        <dbReference type="ARBA" id="ARBA00022840"/>
    </source>
</evidence>
<evidence type="ECO:0000259" key="10">
    <source>
        <dbReference type="PROSITE" id="PS50862"/>
    </source>
</evidence>
<dbReference type="Gene3D" id="3.30.930.10">
    <property type="entry name" value="Bira Bifunctional Protein, Domain 2"/>
    <property type="match status" value="1"/>
</dbReference>
<dbReference type="InterPro" id="IPR033730">
    <property type="entry name" value="ProRS_core_prok"/>
</dbReference>
<dbReference type="InterPro" id="IPR050062">
    <property type="entry name" value="Pro-tRNA_synthetase"/>
</dbReference>
<keyword evidence="3" id="KW-0547">Nucleotide-binding</keyword>
<reference evidence="11" key="1">
    <citation type="submission" date="2021-01" db="EMBL/GenBank/DDBJ databases">
        <authorList>
            <person name="Li R."/>
            <person name="Bekaert M."/>
        </authorList>
    </citation>
    <scope>NUCLEOTIDE SEQUENCE</scope>
    <source>
        <strain evidence="11">Farmed</strain>
    </source>
</reference>
<dbReference type="PANTHER" id="PTHR42753">
    <property type="entry name" value="MITOCHONDRIAL RIBOSOME PROTEIN L39/PROLYL-TRNA LIGASE FAMILY MEMBER"/>
    <property type="match status" value="1"/>
</dbReference>
<dbReference type="InterPro" id="IPR036621">
    <property type="entry name" value="Anticodon-bd_dom_sf"/>
</dbReference>
<dbReference type="SUPFAM" id="SSF52954">
    <property type="entry name" value="Class II aaRS ABD-related"/>
    <property type="match status" value="1"/>
</dbReference>
<dbReference type="AlphaFoldDB" id="A0A812BPW9"/>
<dbReference type="InterPro" id="IPR045864">
    <property type="entry name" value="aa-tRNA-synth_II/BPL/LPL"/>
</dbReference>
<evidence type="ECO:0000256" key="2">
    <source>
        <dbReference type="ARBA" id="ARBA00022598"/>
    </source>
</evidence>